<evidence type="ECO:0000256" key="3">
    <source>
        <dbReference type="ARBA" id="ARBA00022553"/>
    </source>
</evidence>
<protein>
    <recommendedName>
        <fullName evidence="2">histidine kinase</fullName>
        <ecNumber evidence="2">2.7.13.3</ecNumber>
    </recommendedName>
</protein>
<dbReference type="InterPro" id="IPR036097">
    <property type="entry name" value="HisK_dim/P_sf"/>
</dbReference>
<name>A0A1S1YTH8_FLAPC</name>
<dbReference type="InterPro" id="IPR005467">
    <property type="entry name" value="His_kinase_dom"/>
</dbReference>
<dbReference type="InterPro" id="IPR036890">
    <property type="entry name" value="HATPase_C_sf"/>
</dbReference>
<dbReference type="SUPFAM" id="SSF47384">
    <property type="entry name" value="Homodimeric domain of signal transducing histidine kinase"/>
    <property type="match status" value="1"/>
</dbReference>
<evidence type="ECO:0000259" key="7">
    <source>
        <dbReference type="PROSITE" id="PS50112"/>
    </source>
</evidence>
<organism evidence="8 9">
    <name type="scientific">Flammeovirga pacifica</name>
    <dbReference type="NCBI Taxonomy" id="915059"/>
    <lineage>
        <taxon>Bacteria</taxon>
        <taxon>Pseudomonadati</taxon>
        <taxon>Bacteroidota</taxon>
        <taxon>Cytophagia</taxon>
        <taxon>Cytophagales</taxon>
        <taxon>Flammeovirgaceae</taxon>
        <taxon>Flammeovirga</taxon>
    </lineage>
</organism>
<dbReference type="PROSITE" id="PS50112">
    <property type="entry name" value="PAS"/>
    <property type="match status" value="1"/>
</dbReference>
<sequence>MSSSNNNGISDESYNQILKEKDKILSLIYDTVGDVIFALKVNSSGDYIFSSVNQSFLNATGLLKDQVIGKNVKEVIPEPSLSSVLDYYQQAITTKTSVSWEEVTPYPTGTKVGEVRIAPVFGEDDNCTMLIGSVHDITESRNYAKKLEDSMEKIAQKNYELEQLGYVTSHDLQEPLNTIQSFSMLLNEEFKRIDNSEKINKYLNYISKATGRMKILLKGILDFNVVGRTTELKTTNLKTLVEGVLSDLAGSIMQENAKITVSDLPTMNVYASELRLLFQNLISNSIKYKRPDYQPFIEINGKEKEGKWEFEIIDNGIGISEEYFERIFHVFQRLHKKNEYEGAGIGLSICKKIIDLHEGQIWVEKNSPYGTKFFFTLSDNLE</sequence>
<dbReference type="Gene3D" id="3.30.565.10">
    <property type="entry name" value="Histidine kinase-like ATPase, C-terminal domain"/>
    <property type="match status" value="1"/>
</dbReference>
<dbReference type="PROSITE" id="PS50109">
    <property type="entry name" value="HIS_KIN"/>
    <property type="match status" value="1"/>
</dbReference>
<dbReference type="PRINTS" id="PR00344">
    <property type="entry name" value="BCTRLSENSOR"/>
</dbReference>
<evidence type="ECO:0000256" key="2">
    <source>
        <dbReference type="ARBA" id="ARBA00012438"/>
    </source>
</evidence>
<evidence type="ECO:0000313" key="8">
    <source>
        <dbReference type="EMBL" id="OHX64318.1"/>
    </source>
</evidence>
<comment type="catalytic activity">
    <reaction evidence="1">
        <text>ATP + protein L-histidine = ADP + protein N-phospho-L-histidine.</text>
        <dbReference type="EC" id="2.7.13.3"/>
    </reaction>
</comment>
<dbReference type="InterPro" id="IPR000014">
    <property type="entry name" value="PAS"/>
</dbReference>
<dbReference type="SMART" id="SM00387">
    <property type="entry name" value="HATPase_c"/>
    <property type="match status" value="1"/>
</dbReference>
<evidence type="ECO:0000313" key="9">
    <source>
        <dbReference type="Proteomes" id="UP000179797"/>
    </source>
</evidence>
<dbReference type="PANTHER" id="PTHR43304:SF1">
    <property type="entry name" value="PAC DOMAIN-CONTAINING PROTEIN"/>
    <property type="match status" value="1"/>
</dbReference>
<keyword evidence="9" id="KW-1185">Reference proteome</keyword>
<dbReference type="RefSeq" id="WP_052431883.1">
    <property type="nucleotide sequence ID" value="NZ_JRYR02000002.1"/>
</dbReference>
<dbReference type="SMART" id="SM00091">
    <property type="entry name" value="PAS"/>
    <property type="match status" value="1"/>
</dbReference>
<evidence type="ECO:0000259" key="6">
    <source>
        <dbReference type="PROSITE" id="PS50109"/>
    </source>
</evidence>
<dbReference type="Pfam" id="PF02518">
    <property type="entry name" value="HATPase_c"/>
    <property type="match status" value="1"/>
</dbReference>
<dbReference type="SUPFAM" id="SSF55785">
    <property type="entry name" value="PYP-like sensor domain (PAS domain)"/>
    <property type="match status" value="1"/>
</dbReference>
<dbReference type="NCBIfam" id="TIGR00229">
    <property type="entry name" value="sensory_box"/>
    <property type="match status" value="1"/>
</dbReference>
<dbReference type="EMBL" id="JRYR02000002">
    <property type="protein sequence ID" value="OHX64318.1"/>
    <property type="molecule type" value="Genomic_DNA"/>
</dbReference>
<dbReference type="CDD" id="cd00130">
    <property type="entry name" value="PAS"/>
    <property type="match status" value="1"/>
</dbReference>
<dbReference type="CDD" id="cd00082">
    <property type="entry name" value="HisKA"/>
    <property type="match status" value="1"/>
</dbReference>
<keyword evidence="3" id="KW-0597">Phosphoprotein</keyword>
<dbReference type="Pfam" id="PF00512">
    <property type="entry name" value="HisKA"/>
    <property type="match status" value="1"/>
</dbReference>
<reference evidence="8 9" key="1">
    <citation type="journal article" date="2012" name="Int. J. Syst. Evol. Microbiol.">
        <title>Flammeovirga pacifica sp. nov., isolated from deep-sea sediment.</title>
        <authorList>
            <person name="Xu H."/>
            <person name="Fu Y."/>
            <person name="Yang N."/>
            <person name="Ding Z."/>
            <person name="Lai Q."/>
            <person name="Zeng R."/>
        </authorList>
    </citation>
    <scope>NUCLEOTIDE SEQUENCE [LARGE SCALE GENOMIC DNA]</scope>
    <source>
        <strain evidence="9">DSM 24597 / LMG 26175 / WPAGA1</strain>
    </source>
</reference>
<dbReference type="SMART" id="SM00388">
    <property type="entry name" value="HisKA"/>
    <property type="match status" value="1"/>
</dbReference>
<keyword evidence="5" id="KW-0418">Kinase</keyword>
<dbReference type="Proteomes" id="UP000179797">
    <property type="component" value="Unassembled WGS sequence"/>
</dbReference>
<dbReference type="SUPFAM" id="SSF55874">
    <property type="entry name" value="ATPase domain of HSP90 chaperone/DNA topoisomerase II/histidine kinase"/>
    <property type="match status" value="1"/>
</dbReference>
<dbReference type="InterPro" id="IPR035965">
    <property type="entry name" value="PAS-like_dom_sf"/>
</dbReference>
<dbReference type="GO" id="GO:0000155">
    <property type="term" value="F:phosphorelay sensor kinase activity"/>
    <property type="evidence" value="ECO:0007669"/>
    <property type="project" value="InterPro"/>
</dbReference>
<dbReference type="InterPro" id="IPR003594">
    <property type="entry name" value="HATPase_dom"/>
</dbReference>
<dbReference type="Pfam" id="PF08448">
    <property type="entry name" value="PAS_4"/>
    <property type="match status" value="1"/>
</dbReference>
<dbReference type="PANTHER" id="PTHR43304">
    <property type="entry name" value="PHYTOCHROME-LIKE PROTEIN CPH1"/>
    <property type="match status" value="1"/>
</dbReference>
<dbReference type="InterPro" id="IPR013656">
    <property type="entry name" value="PAS_4"/>
</dbReference>
<dbReference type="Gene3D" id="1.10.287.130">
    <property type="match status" value="1"/>
</dbReference>
<dbReference type="STRING" id="915059.NH26_22245"/>
<comment type="caution">
    <text evidence="8">The sequence shown here is derived from an EMBL/GenBank/DDBJ whole genome shotgun (WGS) entry which is preliminary data.</text>
</comment>
<dbReference type="AlphaFoldDB" id="A0A1S1YTH8"/>
<accession>A0A1S1YTH8</accession>
<dbReference type="InterPro" id="IPR052162">
    <property type="entry name" value="Sensor_kinase/Photoreceptor"/>
</dbReference>
<evidence type="ECO:0000256" key="5">
    <source>
        <dbReference type="ARBA" id="ARBA00022777"/>
    </source>
</evidence>
<feature type="domain" description="PAS" evidence="7">
    <location>
        <begin position="21"/>
        <end position="95"/>
    </location>
</feature>
<dbReference type="OrthoDB" id="9766459at2"/>
<keyword evidence="4" id="KW-0808">Transferase</keyword>
<dbReference type="EC" id="2.7.13.3" evidence="2"/>
<evidence type="ECO:0000256" key="1">
    <source>
        <dbReference type="ARBA" id="ARBA00000085"/>
    </source>
</evidence>
<proteinExistence type="predicted"/>
<dbReference type="Gene3D" id="3.30.450.20">
    <property type="entry name" value="PAS domain"/>
    <property type="match status" value="1"/>
</dbReference>
<gene>
    <name evidence="8" type="ORF">NH26_22245</name>
</gene>
<dbReference type="FunFam" id="3.30.565.10:FF:000006">
    <property type="entry name" value="Sensor histidine kinase WalK"/>
    <property type="match status" value="1"/>
</dbReference>
<dbReference type="InterPro" id="IPR004358">
    <property type="entry name" value="Sig_transdc_His_kin-like_C"/>
</dbReference>
<dbReference type="InterPro" id="IPR003661">
    <property type="entry name" value="HisK_dim/P_dom"/>
</dbReference>
<feature type="domain" description="Histidine kinase" evidence="6">
    <location>
        <begin position="167"/>
        <end position="381"/>
    </location>
</feature>
<evidence type="ECO:0000256" key="4">
    <source>
        <dbReference type="ARBA" id="ARBA00022679"/>
    </source>
</evidence>